<dbReference type="PANTHER" id="PTHR43963:SF6">
    <property type="entry name" value="CHAIN DEHYDROGENASE FAMILY PROTEIN, PUTATIVE (AFU_ORTHOLOGUE AFUA_3G15350)-RELATED"/>
    <property type="match status" value="1"/>
</dbReference>
<comment type="similarity">
    <text evidence="1 4">Belongs to the short-chain dehydrogenases/reductases (SDR) family.</text>
</comment>
<keyword evidence="3" id="KW-0560">Oxidoreductase</keyword>
<keyword evidence="2" id="KW-0521">NADP</keyword>
<evidence type="ECO:0000256" key="4">
    <source>
        <dbReference type="RuleBase" id="RU000363"/>
    </source>
</evidence>
<dbReference type="Pfam" id="PF00106">
    <property type="entry name" value="adh_short"/>
    <property type="match status" value="1"/>
</dbReference>
<dbReference type="Gene3D" id="3.40.50.720">
    <property type="entry name" value="NAD(P)-binding Rossmann-like Domain"/>
    <property type="match status" value="1"/>
</dbReference>
<comment type="caution">
    <text evidence="5">The sequence shown here is derived from an EMBL/GenBank/DDBJ whole genome shotgun (WGS) entry which is preliminary data.</text>
</comment>
<dbReference type="SUPFAM" id="SSF51735">
    <property type="entry name" value="NAD(P)-binding Rossmann-fold domains"/>
    <property type="match status" value="1"/>
</dbReference>
<dbReference type="GO" id="GO:0016491">
    <property type="term" value="F:oxidoreductase activity"/>
    <property type="evidence" value="ECO:0007669"/>
    <property type="project" value="UniProtKB-KW"/>
</dbReference>
<dbReference type="PRINTS" id="PR00081">
    <property type="entry name" value="GDHRDH"/>
</dbReference>
<protein>
    <submittedName>
        <fullName evidence="5">Short chain dehydrogenase</fullName>
    </submittedName>
</protein>
<dbReference type="Proteomes" id="UP001430356">
    <property type="component" value="Unassembled WGS sequence"/>
</dbReference>
<organism evidence="5 6">
    <name type="scientific">Novymonas esmeraldas</name>
    <dbReference type="NCBI Taxonomy" id="1808958"/>
    <lineage>
        <taxon>Eukaryota</taxon>
        <taxon>Discoba</taxon>
        <taxon>Euglenozoa</taxon>
        <taxon>Kinetoplastea</taxon>
        <taxon>Metakinetoplastina</taxon>
        <taxon>Trypanosomatida</taxon>
        <taxon>Trypanosomatidae</taxon>
        <taxon>Novymonas</taxon>
    </lineage>
</organism>
<dbReference type="PANTHER" id="PTHR43963">
    <property type="entry name" value="CARBONYL REDUCTASE 1-RELATED"/>
    <property type="match status" value="1"/>
</dbReference>
<keyword evidence="6" id="KW-1185">Reference proteome</keyword>
<proteinExistence type="inferred from homology"/>
<accession>A0AAW0EQR2</accession>
<name>A0AAW0EQR2_9TRYP</name>
<evidence type="ECO:0000313" key="5">
    <source>
        <dbReference type="EMBL" id="KAK7195479.1"/>
    </source>
</evidence>
<sequence>MGCRDAAKARGAERELRAACPGADLHQVKLDIADTLSIADAAATVQQEFPSGVDVVVNNAGFAYHSDSTVPFATQAEVSTTINYRGTRSVCEAFAPLLKKGGRIVNVSSTLGSLGMLADGALRQRWERTGAFDDIDALVAEFVAHAKTGDFQKLGWPESAYGVSKLALTQYTRVLAALHPEIHVYACCPGWCRTDLSSNTGLKSAQDGADTPLWLASSPECLAAIPQGSFVADRRVV</sequence>
<evidence type="ECO:0000256" key="1">
    <source>
        <dbReference type="ARBA" id="ARBA00006484"/>
    </source>
</evidence>
<evidence type="ECO:0000256" key="2">
    <source>
        <dbReference type="ARBA" id="ARBA00022857"/>
    </source>
</evidence>
<gene>
    <name evidence="5" type="ORF">NESM_000475400</name>
</gene>
<dbReference type="InterPro" id="IPR002347">
    <property type="entry name" value="SDR_fam"/>
</dbReference>
<reference evidence="5 6" key="1">
    <citation type="journal article" date="2021" name="MBio">
        <title>A New Model Trypanosomatid, Novymonas esmeraldas: Genomic Perception of Its 'Candidatus Pandoraea novymonadis' Endosymbiont.</title>
        <authorList>
            <person name="Zakharova A."/>
            <person name="Saura A."/>
            <person name="Butenko A."/>
            <person name="Podesvova L."/>
            <person name="Warmusova S."/>
            <person name="Kostygov A.Y."/>
            <person name="Nenarokova A."/>
            <person name="Lukes J."/>
            <person name="Opperdoes F.R."/>
            <person name="Yurchenko V."/>
        </authorList>
    </citation>
    <scope>NUCLEOTIDE SEQUENCE [LARGE SCALE GENOMIC DNA]</scope>
    <source>
        <strain evidence="5 6">E262AT.01</strain>
    </source>
</reference>
<dbReference type="AlphaFoldDB" id="A0AAW0EQR2"/>
<dbReference type="PRINTS" id="PR00080">
    <property type="entry name" value="SDRFAMILY"/>
</dbReference>
<dbReference type="EMBL" id="JAECZO010000055">
    <property type="protein sequence ID" value="KAK7195479.1"/>
    <property type="molecule type" value="Genomic_DNA"/>
</dbReference>
<dbReference type="InterPro" id="IPR036291">
    <property type="entry name" value="NAD(P)-bd_dom_sf"/>
</dbReference>
<evidence type="ECO:0000256" key="3">
    <source>
        <dbReference type="ARBA" id="ARBA00023002"/>
    </source>
</evidence>
<evidence type="ECO:0000313" key="6">
    <source>
        <dbReference type="Proteomes" id="UP001430356"/>
    </source>
</evidence>